<evidence type="ECO:0000259" key="2">
    <source>
        <dbReference type="PROSITE" id="PS50076"/>
    </source>
</evidence>
<dbReference type="PANTHER" id="PTHR44145">
    <property type="entry name" value="DNAJ HOMOLOG SUBFAMILY A MEMBER 3, MITOCHONDRIAL"/>
    <property type="match status" value="1"/>
</dbReference>
<dbReference type="HOGENOM" id="CLU_1095150_0_0_1"/>
<dbReference type="AlphaFoldDB" id="E3MCU4"/>
<dbReference type="CDD" id="cd06257">
    <property type="entry name" value="DnaJ"/>
    <property type="match status" value="1"/>
</dbReference>
<feature type="domain" description="J" evidence="2">
    <location>
        <begin position="24"/>
        <end position="95"/>
    </location>
</feature>
<keyword evidence="4" id="KW-1185">Reference proteome</keyword>
<dbReference type="FunFam" id="1.10.287.110:FF:000221">
    <property type="entry name" value="Protein CBR-DNJ-18"/>
    <property type="match status" value="1"/>
</dbReference>
<evidence type="ECO:0000313" key="3">
    <source>
        <dbReference type="EMBL" id="EFO98467.1"/>
    </source>
</evidence>
<dbReference type="FunCoup" id="E3MCU4">
    <property type="interactions" value="745"/>
</dbReference>
<dbReference type="GO" id="GO:0043066">
    <property type="term" value="P:negative regulation of apoptotic process"/>
    <property type="evidence" value="ECO:0007669"/>
    <property type="project" value="TreeGrafter"/>
</dbReference>
<dbReference type="PROSITE" id="PS50076">
    <property type="entry name" value="DNAJ_2"/>
    <property type="match status" value="1"/>
</dbReference>
<gene>
    <name evidence="3" type="primary">Cre-dnj-18</name>
    <name evidence="3" type="ORF">CRE_20335</name>
</gene>
<dbReference type="Gene3D" id="1.10.287.110">
    <property type="entry name" value="DnaJ domain"/>
    <property type="match status" value="1"/>
</dbReference>
<dbReference type="PANTHER" id="PTHR44145:SF4">
    <property type="entry name" value="J DOMAIN-CONTAINING PROTEIN"/>
    <property type="match status" value="1"/>
</dbReference>
<keyword evidence="1" id="KW-0472">Membrane</keyword>
<dbReference type="GO" id="GO:0007005">
    <property type="term" value="P:mitochondrion organization"/>
    <property type="evidence" value="ECO:0007669"/>
    <property type="project" value="TreeGrafter"/>
</dbReference>
<keyword evidence="1" id="KW-1133">Transmembrane helix</keyword>
<name>E3MCU4_CAERE</name>
<sequence>MFRLTRCGQRRSLFGSVPCSSQQDHYKVLGLAQSASQKDIKSAYYKLSKQHHPDTNPTDKEEAAKKFHQVEIPHVAMAYEILGSEDKRKAYDMTRIKSSPMPGDSSSFSNRYRRRTASNSKQYTDIDIDYKDFEHFQRSTRRRPQYHSHFDMPNEFYAEFGGFKKRVFKSEYEEAQEKHGTMYKDGRAAQREMEELRRQVEREQAAQQSRYPIPTFEQMMREKRAKEANEARQYMVGMFVTAVVAGFLTVLLSR</sequence>
<proteinExistence type="predicted"/>
<evidence type="ECO:0000313" key="4">
    <source>
        <dbReference type="Proteomes" id="UP000008281"/>
    </source>
</evidence>
<dbReference type="InParanoid" id="E3MCU4"/>
<dbReference type="InterPro" id="IPR051938">
    <property type="entry name" value="Apopto_cytoskel_mod"/>
</dbReference>
<dbReference type="Proteomes" id="UP000008281">
    <property type="component" value="Unassembled WGS sequence"/>
</dbReference>
<dbReference type="OrthoDB" id="376357at2759"/>
<dbReference type="SMART" id="SM00271">
    <property type="entry name" value="DnaJ"/>
    <property type="match status" value="1"/>
</dbReference>
<reference evidence="3" key="1">
    <citation type="submission" date="2007-07" db="EMBL/GenBank/DDBJ databases">
        <title>PCAP assembly of the Caenorhabditis remanei genome.</title>
        <authorList>
            <consortium name="The Caenorhabditis remanei Sequencing Consortium"/>
            <person name="Wilson R.K."/>
        </authorList>
    </citation>
    <scope>NUCLEOTIDE SEQUENCE [LARGE SCALE GENOMIC DNA]</scope>
    <source>
        <strain evidence="3">PB4641</strain>
    </source>
</reference>
<dbReference type="InterPro" id="IPR036869">
    <property type="entry name" value="J_dom_sf"/>
</dbReference>
<dbReference type="SUPFAM" id="SSF46565">
    <property type="entry name" value="Chaperone J-domain"/>
    <property type="match status" value="1"/>
</dbReference>
<evidence type="ECO:0000256" key="1">
    <source>
        <dbReference type="SAM" id="Phobius"/>
    </source>
</evidence>
<organism evidence="4">
    <name type="scientific">Caenorhabditis remanei</name>
    <name type="common">Caenorhabditis vulgaris</name>
    <dbReference type="NCBI Taxonomy" id="31234"/>
    <lineage>
        <taxon>Eukaryota</taxon>
        <taxon>Metazoa</taxon>
        <taxon>Ecdysozoa</taxon>
        <taxon>Nematoda</taxon>
        <taxon>Chromadorea</taxon>
        <taxon>Rhabditida</taxon>
        <taxon>Rhabditina</taxon>
        <taxon>Rhabditomorpha</taxon>
        <taxon>Rhabditoidea</taxon>
        <taxon>Rhabditidae</taxon>
        <taxon>Peloderinae</taxon>
        <taxon>Caenorhabditis</taxon>
    </lineage>
</organism>
<dbReference type="eggNOG" id="KOG0715">
    <property type="taxonomic scope" value="Eukaryota"/>
</dbReference>
<dbReference type="InterPro" id="IPR001623">
    <property type="entry name" value="DnaJ_domain"/>
</dbReference>
<dbReference type="OMA" id="DYKDFEH"/>
<dbReference type="STRING" id="31234.E3MCU4"/>
<dbReference type="PRINTS" id="PR00625">
    <property type="entry name" value="JDOMAIN"/>
</dbReference>
<keyword evidence="1" id="KW-0812">Transmembrane</keyword>
<accession>E3MCU4</accession>
<dbReference type="GO" id="GO:0005739">
    <property type="term" value="C:mitochondrion"/>
    <property type="evidence" value="ECO:0007669"/>
    <property type="project" value="TreeGrafter"/>
</dbReference>
<protein>
    <submittedName>
        <fullName evidence="3">CRE-DNJ-18 protein</fullName>
    </submittedName>
</protein>
<dbReference type="EMBL" id="DS268435">
    <property type="protein sequence ID" value="EFO98467.1"/>
    <property type="molecule type" value="Genomic_DNA"/>
</dbReference>
<feature type="transmembrane region" description="Helical" evidence="1">
    <location>
        <begin position="234"/>
        <end position="252"/>
    </location>
</feature>
<dbReference type="Pfam" id="PF00226">
    <property type="entry name" value="DnaJ"/>
    <property type="match status" value="1"/>
</dbReference>